<dbReference type="Proteomes" id="UP001056120">
    <property type="component" value="Linkage Group LG12"/>
</dbReference>
<reference evidence="2" key="1">
    <citation type="journal article" date="2022" name="Mol. Ecol. Resour.">
        <title>The genomes of chicory, endive, great burdock and yacon provide insights into Asteraceae palaeo-polyploidization history and plant inulin production.</title>
        <authorList>
            <person name="Fan W."/>
            <person name="Wang S."/>
            <person name="Wang H."/>
            <person name="Wang A."/>
            <person name="Jiang F."/>
            <person name="Liu H."/>
            <person name="Zhao H."/>
            <person name="Xu D."/>
            <person name="Zhang Y."/>
        </authorList>
    </citation>
    <scope>NUCLEOTIDE SEQUENCE [LARGE SCALE GENOMIC DNA]</scope>
    <source>
        <strain evidence="2">cv. Yunnan</strain>
    </source>
</reference>
<proteinExistence type="predicted"/>
<comment type="caution">
    <text evidence="1">The sequence shown here is derived from an EMBL/GenBank/DDBJ whole genome shotgun (WGS) entry which is preliminary data.</text>
</comment>
<gene>
    <name evidence="1" type="ORF">L1987_38227</name>
</gene>
<organism evidence="1 2">
    <name type="scientific">Smallanthus sonchifolius</name>
    <dbReference type="NCBI Taxonomy" id="185202"/>
    <lineage>
        <taxon>Eukaryota</taxon>
        <taxon>Viridiplantae</taxon>
        <taxon>Streptophyta</taxon>
        <taxon>Embryophyta</taxon>
        <taxon>Tracheophyta</taxon>
        <taxon>Spermatophyta</taxon>
        <taxon>Magnoliopsida</taxon>
        <taxon>eudicotyledons</taxon>
        <taxon>Gunneridae</taxon>
        <taxon>Pentapetalae</taxon>
        <taxon>asterids</taxon>
        <taxon>campanulids</taxon>
        <taxon>Asterales</taxon>
        <taxon>Asteraceae</taxon>
        <taxon>Asteroideae</taxon>
        <taxon>Heliantheae alliance</taxon>
        <taxon>Millerieae</taxon>
        <taxon>Smallanthus</taxon>
    </lineage>
</organism>
<sequence length="178" mass="19752">MAAMAGGSTQPVVVRMTVEGDDNRGGSSGGVACDRWWSWFGYLAGDQGAEKGFGHGVNSKCSIDVSWLEGGVTRIGVQTFVLMDMTIRTRWIRRGALIRRMTERRVRRLATTRTVVIGRRRIFAPVPLMVVPPTVVEGRELPMQEVSTTRHDSGSSNGWLEESDDEEHVGDNFELIEE</sequence>
<name>A0ACB9HIX8_9ASTR</name>
<evidence type="ECO:0000313" key="1">
    <source>
        <dbReference type="EMBL" id="KAI3795572.1"/>
    </source>
</evidence>
<dbReference type="EMBL" id="CM042029">
    <property type="protein sequence ID" value="KAI3795572.1"/>
    <property type="molecule type" value="Genomic_DNA"/>
</dbReference>
<protein>
    <submittedName>
        <fullName evidence="1">Uncharacterized protein</fullName>
    </submittedName>
</protein>
<keyword evidence="2" id="KW-1185">Reference proteome</keyword>
<accession>A0ACB9HIX8</accession>
<evidence type="ECO:0000313" key="2">
    <source>
        <dbReference type="Proteomes" id="UP001056120"/>
    </source>
</evidence>
<reference evidence="1 2" key="2">
    <citation type="journal article" date="2022" name="Mol. Ecol. Resour.">
        <title>The genomes of chicory, endive, great burdock and yacon provide insights into Asteraceae paleo-polyploidization history and plant inulin production.</title>
        <authorList>
            <person name="Fan W."/>
            <person name="Wang S."/>
            <person name="Wang H."/>
            <person name="Wang A."/>
            <person name="Jiang F."/>
            <person name="Liu H."/>
            <person name="Zhao H."/>
            <person name="Xu D."/>
            <person name="Zhang Y."/>
        </authorList>
    </citation>
    <scope>NUCLEOTIDE SEQUENCE [LARGE SCALE GENOMIC DNA]</scope>
    <source>
        <strain evidence="2">cv. Yunnan</strain>
        <tissue evidence="1">Leaves</tissue>
    </source>
</reference>